<sequence length="152" mass="17070">MIDILLIAAVAFIGLLAFFEPCTIATHTLFGVRTHGEEANKRFVKIFNLLFSRTLLSVILLFVFIALFDKLEWKTVSPEIIFVILAAVYFISRYSYIPIPHIDFSFFLPSKLKEQDSIKLGVTLPACTIPLFIVVIGISLTVHTFTFALIAA</sequence>
<evidence type="ECO:0000313" key="2">
    <source>
        <dbReference type="EMBL" id="VAX15706.1"/>
    </source>
</evidence>
<accession>A0A3B1BBQ3</accession>
<feature type="transmembrane region" description="Helical" evidence="1">
    <location>
        <begin position="129"/>
        <end position="151"/>
    </location>
</feature>
<reference evidence="2" key="1">
    <citation type="submission" date="2018-06" db="EMBL/GenBank/DDBJ databases">
        <authorList>
            <person name="Zhirakovskaya E."/>
        </authorList>
    </citation>
    <scope>NUCLEOTIDE SEQUENCE</scope>
</reference>
<feature type="non-terminal residue" evidence="2">
    <location>
        <position position="152"/>
    </location>
</feature>
<feature type="transmembrane region" description="Helical" evidence="1">
    <location>
        <begin position="80"/>
        <end position="99"/>
    </location>
</feature>
<feature type="transmembrane region" description="Helical" evidence="1">
    <location>
        <begin position="43"/>
        <end position="68"/>
    </location>
</feature>
<gene>
    <name evidence="2" type="ORF">MNBD_IGNAVI01-3034</name>
</gene>
<keyword evidence="1" id="KW-1133">Transmembrane helix</keyword>
<dbReference type="EMBL" id="UOGD01000023">
    <property type="protein sequence ID" value="VAX15706.1"/>
    <property type="molecule type" value="Genomic_DNA"/>
</dbReference>
<organism evidence="2">
    <name type="scientific">hydrothermal vent metagenome</name>
    <dbReference type="NCBI Taxonomy" id="652676"/>
    <lineage>
        <taxon>unclassified sequences</taxon>
        <taxon>metagenomes</taxon>
        <taxon>ecological metagenomes</taxon>
    </lineage>
</organism>
<keyword evidence="1" id="KW-0472">Membrane</keyword>
<proteinExistence type="predicted"/>
<protein>
    <submittedName>
        <fullName evidence="2">Cytochrome c-type biogenesis protein CcdA (DsbD analog)</fullName>
    </submittedName>
</protein>
<keyword evidence="1" id="KW-0812">Transmembrane</keyword>
<name>A0A3B1BBQ3_9ZZZZ</name>
<dbReference type="AlphaFoldDB" id="A0A3B1BBQ3"/>
<evidence type="ECO:0000256" key="1">
    <source>
        <dbReference type="SAM" id="Phobius"/>
    </source>
</evidence>